<proteinExistence type="predicted"/>
<sequence>MAPCHDSSDNTTCRTVTSATLAPYESLHAQIDDMEAQMDERLKDLIGLDLAKFAAEFTNIQADILNRRKFPREGDEDDAKSQRRKHRKMKQEQAKFCEAPRLSRAKEDMRVKKLRDHVEESSRLAHRVIDQTSGATVSLDL</sequence>
<gene>
    <name evidence="2" type="ORF">HAX54_003618</name>
</gene>
<protein>
    <submittedName>
        <fullName evidence="2">Uncharacterized protein</fullName>
    </submittedName>
</protein>
<comment type="caution">
    <text evidence="2">The sequence shown here is derived from an EMBL/GenBank/DDBJ whole genome shotgun (WGS) entry which is preliminary data.</text>
</comment>
<reference evidence="2 3" key="1">
    <citation type="journal article" date="2021" name="BMC Genomics">
        <title>Datura genome reveals duplications of psychoactive alkaloid biosynthetic genes and high mutation rate following tissue culture.</title>
        <authorList>
            <person name="Rajewski A."/>
            <person name="Carter-House D."/>
            <person name="Stajich J."/>
            <person name="Litt A."/>
        </authorList>
    </citation>
    <scope>NUCLEOTIDE SEQUENCE [LARGE SCALE GENOMIC DNA]</scope>
    <source>
        <strain evidence="2">AR-01</strain>
    </source>
</reference>
<evidence type="ECO:0000313" key="3">
    <source>
        <dbReference type="Proteomes" id="UP000823775"/>
    </source>
</evidence>
<evidence type="ECO:0000313" key="2">
    <source>
        <dbReference type="EMBL" id="MCE3215810.1"/>
    </source>
</evidence>
<organism evidence="2 3">
    <name type="scientific">Datura stramonium</name>
    <name type="common">Jimsonweed</name>
    <name type="synonym">Common thornapple</name>
    <dbReference type="NCBI Taxonomy" id="4076"/>
    <lineage>
        <taxon>Eukaryota</taxon>
        <taxon>Viridiplantae</taxon>
        <taxon>Streptophyta</taxon>
        <taxon>Embryophyta</taxon>
        <taxon>Tracheophyta</taxon>
        <taxon>Spermatophyta</taxon>
        <taxon>Magnoliopsida</taxon>
        <taxon>eudicotyledons</taxon>
        <taxon>Gunneridae</taxon>
        <taxon>Pentapetalae</taxon>
        <taxon>asterids</taxon>
        <taxon>lamiids</taxon>
        <taxon>Solanales</taxon>
        <taxon>Solanaceae</taxon>
        <taxon>Solanoideae</taxon>
        <taxon>Datureae</taxon>
        <taxon>Datura</taxon>
    </lineage>
</organism>
<dbReference type="EMBL" id="JACEIK010011644">
    <property type="protein sequence ID" value="MCE3215810.1"/>
    <property type="molecule type" value="Genomic_DNA"/>
</dbReference>
<keyword evidence="3" id="KW-1185">Reference proteome</keyword>
<name>A0ABS8WUP8_DATST</name>
<evidence type="ECO:0000256" key="1">
    <source>
        <dbReference type="SAM" id="MobiDB-lite"/>
    </source>
</evidence>
<feature type="region of interest" description="Disordered" evidence="1">
    <location>
        <begin position="67"/>
        <end position="104"/>
    </location>
</feature>
<accession>A0ABS8WUP8</accession>
<dbReference type="Proteomes" id="UP000823775">
    <property type="component" value="Unassembled WGS sequence"/>
</dbReference>